<comment type="caution">
    <text evidence="1">The sequence shown here is derived from an EMBL/GenBank/DDBJ whole genome shotgun (WGS) entry which is preliminary data.</text>
</comment>
<protein>
    <submittedName>
        <fullName evidence="1">Uncharacterized protein</fullName>
    </submittedName>
</protein>
<gene>
    <name evidence="1" type="ORF">ACFPC0_14295</name>
</gene>
<proteinExistence type="predicted"/>
<reference evidence="2" key="1">
    <citation type="journal article" date="2019" name="Int. J. Syst. Evol. Microbiol.">
        <title>The Global Catalogue of Microorganisms (GCM) 10K type strain sequencing project: providing services to taxonomists for standard genome sequencing and annotation.</title>
        <authorList>
            <consortium name="The Broad Institute Genomics Platform"/>
            <consortium name="The Broad Institute Genome Sequencing Center for Infectious Disease"/>
            <person name="Wu L."/>
            <person name="Ma J."/>
        </authorList>
    </citation>
    <scope>NUCLEOTIDE SEQUENCE [LARGE SCALE GENOMIC DNA]</scope>
    <source>
        <strain evidence="2">PCU 347</strain>
    </source>
</reference>
<organism evidence="1 2">
    <name type="scientific">Streptomyces andamanensis</name>
    <dbReference type="NCBI Taxonomy" id="1565035"/>
    <lineage>
        <taxon>Bacteria</taxon>
        <taxon>Bacillati</taxon>
        <taxon>Actinomycetota</taxon>
        <taxon>Actinomycetes</taxon>
        <taxon>Kitasatosporales</taxon>
        <taxon>Streptomycetaceae</taxon>
        <taxon>Streptomyces</taxon>
    </lineage>
</organism>
<evidence type="ECO:0000313" key="1">
    <source>
        <dbReference type="EMBL" id="MFC4328970.1"/>
    </source>
</evidence>
<sequence>MSLASAGSGGGARGELVYVEHPWTDGARVLAELRTTTNTSVTQVTEEQGRGSEGTAGLASVLAMDVVRSSWQRRLKAVRDECENLEQPMRQAAKDHGENSARIKAAVAAERMAAKPFEKGEQP</sequence>
<accession>A0ABV8TEI4</accession>
<keyword evidence="2" id="KW-1185">Reference proteome</keyword>
<name>A0ABV8TEI4_9ACTN</name>
<evidence type="ECO:0000313" key="2">
    <source>
        <dbReference type="Proteomes" id="UP001595824"/>
    </source>
</evidence>
<dbReference type="RefSeq" id="WP_381739347.1">
    <property type="nucleotide sequence ID" value="NZ_JBHSDP010000015.1"/>
</dbReference>
<dbReference type="Proteomes" id="UP001595824">
    <property type="component" value="Unassembled WGS sequence"/>
</dbReference>
<dbReference type="EMBL" id="JBHSDP010000015">
    <property type="protein sequence ID" value="MFC4328970.1"/>
    <property type="molecule type" value="Genomic_DNA"/>
</dbReference>